<protein>
    <submittedName>
        <fullName evidence="3">MarR family transcriptional regulator</fullName>
    </submittedName>
</protein>
<dbReference type="Pfam" id="PF01047">
    <property type="entry name" value="MarR"/>
    <property type="match status" value="1"/>
</dbReference>
<accession>A0A4R9BAY0</accession>
<dbReference type="PANTHER" id="PTHR33164:SF5">
    <property type="entry name" value="ORGANIC HYDROPEROXIDE RESISTANCE TRANSCRIPTIONAL REGULATOR"/>
    <property type="match status" value="1"/>
</dbReference>
<dbReference type="InterPro" id="IPR036390">
    <property type="entry name" value="WH_DNA-bd_sf"/>
</dbReference>
<evidence type="ECO:0000313" key="3">
    <source>
        <dbReference type="EMBL" id="TFD80047.1"/>
    </source>
</evidence>
<evidence type="ECO:0000259" key="2">
    <source>
        <dbReference type="PROSITE" id="PS50995"/>
    </source>
</evidence>
<dbReference type="PANTHER" id="PTHR33164">
    <property type="entry name" value="TRANSCRIPTIONAL REGULATOR, MARR FAMILY"/>
    <property type="match status" value="1"/>
</dbReference>
<dbReference type="RefSeq" id="WP_134522749.1">
    <property type="nucleotide sequence ID" value="NZ_SOHH01000048.1"/>
</dbReference>
<dbReference type="Gene3D" id="1.10.10.10">
    <property type="entry name" value="Winged helix-like DNA-binding domain superfamily/Winged helix DNA-binding domain"/>
    <property type="match status" value="1"/>
</dbReference>
<gene>
    <name evidence="3" type="ORF">E3T48_05105</name>
</gene>
<sequence length="147" mass="16669">MTEDAPDLLRLEDQVCFALAIASRSVIGVYRPILEPHGLTHPQYLVMLALWGRSPRSVKDLAAELRLEPATLSPLLKRLESTGLVTRTRNDRDERMLDVALAEDGLRLREEAQTIPPRIIDKLGMDFEDLEALRRSLWRVIEATRSG</sequence>
<reference evidence="3 4" key="1">
    <citation type="submission" date="2019-03" db="EMBL/GenBank/DDBJ databases">
        <title>Genomics of glacier-inhabiting Cryobacterium strains.</title>
        <authorList>
            <person name="Liu Q."/>
            <person name="Xin Y.-H."/>
        </authorList>
    </citation>
    <scope>NUCLEOTIDE SEQUENCE [LARGE SCALE GENOMIC DNA]</scope>
    <source>
        <strain evidence="3 4">Hh4</strain>
    </source>
</reference>
<evidence type="ECO:0000313" key="4">
    <source>
        <dbReference type="Proteomes" id="UP000298313"/>
    </source>
</evidence>
<dbReference type="InterPro" id="IPR000835">
    <property type="entry name" value="HTH_MarR-typ"/>
</dbReference>
<dbReference type="PROSITE" id="PS50995">
    <property type="entry name" value="HTH_MARR_2"/>
    <property type="match status" value="1"/>
</dbReference>
<organism evidence="3 4">
    <name type="scientific">Cryobacterium fucosi</name>
    <dbReference type="NCBI Taxonomy" id="1259157"/>
    <lineage>
        <taxon>Bacteria</taxon>
        <taxon>Bacillati</taxon>
        <taxon>Actinomycetota</taxon>
        <taxon>Actinomycetes</taxon>
        <taxon>Micrococcales</taxon>
        <taxon>Microbacteriaceae</taxon>
        <taxon>Cryobacterium</taxon>
    </lineage>
</organism>
<dbReference type="InterPro" id="IPR039422">
    <property type="entry name" value="MarR/SlyA-like"/>
</dbReference>
<name>A0A4R9BAY0_9MICO</name>
<dbReference type="SMART" id="SM00347">
    <property type="entry name" value="HTH_MARR"/>
    <property type="match status" value="1"/>
</dbReference>
<dbReference type="OrthoDB" id="9806864at2"/>
<dbReference type="GO" id="GO:0003700">
    <property type="term" value="F:DNA-binding transcription factor activity"/>
    <property type="evidence" value="ECO:0007669"/>
    <property type="project" value="InterPro"/>
</dbReference>
<dbReference type="SUPFAM" id="SSF46785">
    <property type="entry name" value="Winged helix' DNA-binding domain"/>
    <property type="match status" value="1"/>
</dbReference>
<evidence type="ECO:0000256" key="1">
    <source>
        <dbReference type="ARBA" id="ARBA00004496"/>
    </source>
</evidence>
<dbReference type="InterPro" id="IPR036388">
    <property type="entry name" value="WH-like_DNA-bd_sf"/>
</dbReference>
<dbReference type="GO" id="GO:0005737">
    <property type="term" value="C:cytoplasm"/>
    <property type="evidence" value="ECO:0007669"/>
    <property type="project" value="UniProtKB-SubCell"/>
</dbReference>
<dbReference type="EMBL" id="SOHH01000048">
    <property type="protein sequence ID" value="TFD80047.1"/>
    <property type="molecule type" value="Genomic_DNA"/>
</dbReference>
<dbReference type="AlphaFoldDB" id="A0A4R9BAY0"/>
<proteinExistence type="predicted"/>
<dbReference type="GO" id="GO:0006950">
    <property type="term" value="P:response to stress"/>
    <property type="evidence" value="ECO:0007669"/>
    <property type="project" value="TreeGrafter"/>
</dbReference>
<comment type="subcellular location">
    <subcellularLocation>
        <location evidence="1">Cytoplasm</location>
    </subcellularLocation>
</comment>
<feature type="domain" description="HTH marR-type" evidence="2">
    <location>
        <begin position="12"/>
        <end position="142"/>
    </location>
</feature>
<dbReference type="Proteomes" id="UP000298313">
    <property type="component" value="Unassembled WGS sequence"/>
</dbReference>
<keyword evidence="4" id="KW-1185">Reference proteome</keyword>
<comment type="caution">
    <text evidence="3">The sequence shown here is derived from an EMBL/GenBank/DDBJ whole genome shotgun (WGS) entry which is preliminary data.</text>
</comment>